<dbReference type="AlphaFoldDB" id="A0A0W0T103"/>
<organism evidence="2 3">
    <name type="scientific">Legionella drozanskii LLAP-1</name>
    <dbReference type="NCBI Taxonomy" id="1212489"/>
    <lineage>
        <taxon>Bacteria</taxon>
        <taxon>Pseudomonadati</taxon>
        <taxon>Pseudomonadota</taxon>
        <taxon>Gammaproteobacteria</taxon>
        <taxon>Legionellales</taxon>
        <taxon>Legionellaceae</taxon>
        <taxon>Legionella</taxon>
    </lineage>
</organism>
<evidence type="ECO:0000313" key="2">
    <source>
        <dbReference type="EMBL" id="KTC89252.1"/>
    </source>
</evidence>
<feature type="transmembrane region" description="Helical" evidence="1">
    <location>
        <begin position="64"/>
        <end position="95"/>
    </location>
</feature>
<dbReference type="PATRIC" id="fig|1212489.4.peg.770"/>
<dbReference type="STRING" id="1212489.Ldro_0741"/>
<sequence length="420" mass="47460">MRQLKKKQIIIKEKHKPRSEDQIRRATQVKTKPIRPIKQGRKLNCTPPCLRKKPQNKKPRNKGFYGLGLSLVNVLTPKQWMALFFLMSISGAYAIKVNEQLSQSTTVKDDNKKPIKGSLNDKEDCEESSLATFNKPDIRLGAREGKLIPASCLEGNNATCLIDQKTMSSFEIDVPKMNAVYAQILKKNTKWQASITLTLKKISATIISEEIKDIFHSWIREVTIFKSAYHSIQSAYAAGGGTCDNHKDLALIKIFSQAIKFGLEVKVQVVIVFTDETQTSFKTNIGKNHPLNGHTYLLIDSEIEDVMIKNDRAAVAKYLDAIKSGRIHDTWNKNCREINSETSGFYHDAAYWDTLYIQSVTLDFEGLKKLPIAAQRLLCQELASAGLPVELNQTCGLFTRKGQKHSEQRQNLQTQQSFVL</sequence>
<protein>
    <submittedName>
        <fullName evidence="2">Uncharacterized protein</fullName>
    </submittedName>
</protein>
<dbReference type="RefSeq" id="WP_058495090.1">
    <property type="nucleotide sequence ID" value="NZ_CAAAIU010000015.1"/>
</dbReference>
<accession>A0A0W0T103</accession>
<keyword evidence="1" id="KW-0812">Transmembrane</keyword>
<evidence type="ECO:0000313" key="3">
    <source>
        <dbReference type="Proteomes" id="UP000054736"/>
    </source>
</evidence>
<dbReference type="EMBL" id="LNXY01000008">
    <property type="protein sequence ID" value="KTC89252.1"/>
    <property type="molecule type" value="Genomic_DNA"/>
</dbReference>
<comment type="caution">
    <text evidence="2">The sequence shown here is derived from an EMBL/GenBank/DDBJ whole genome shotgun (WGS) entry which is preliminary data.</text>
</comment>
<keyword evidence="1" id="KW-0472">Membrane</keyword>
<proteinExistence type="predicted"/>
<dbReference type="Proteomes" id="UP000054736">
    <property type="component" value="Unassembled WGS sequence"/>
</dbReference>
<reference evidence="2 3" key="1">
    <citation type="submission" date="2015-11" db="EMBL/GenBank/DDBJ databases">
        <title>Genomic analysis of 38 Legionella species identifies large and diverse effector repertoires.</title>
        <authorList>
            <person name="Burstein D."/>
            <person name="Amaro F."/>
            <person name="Zusman T."/>
            <person name="Lifshitz Z."/>
            <person name="Cohen O."/>
            <person name="Gilbert J.A."/>
            <person name="Pupko T."/>
            <person name="Shuman H.A."/>
            <person name="Segal G."/>
        </authorList>
    </citation>
    <scope>NUCLEOTIDE SEQUENCE [LARGE SCALE GENOMIC DNA]</scope>
    <source>
        <strain evidence="2 3">ATCC 700990</strain>
    </source>
</reference>
<gene>
    <name evidence="2" type="ORF">Ldro_0741</name>
</gene>
<keyword evidence="1" id="KW-1133">Transmembrane helix</keyword>
<dbReference type="OrthoDB" id="5695497at2"/>
<name>A0A0W0T103_9GAMM</name>
<keyword evidence="3" id="KW-1185">Reference proteome</keyword>
<evidence type="ECO:0000256" key="1">
    <source>
        <dbReference type="SAM" id="Phobius"/>
    </source>
</evidence>